<gene>
    <name evidence="3" type="ORF">CR162_19110</name>
</gene>
<dbReference type="Pfam" id="PF13480">
    <property type="entry name" value="Acetyltransf_6"/>
    <property type="match status" value="1"/>
</dbReference>
<evidence type="ECO:0000313" key="4">
    <source>
        <dbReference type="Proteomes" id="UP000223527"/>
    </source>
</evidence>
<evidence type="ECO:0000313" key="3">
    <source>
        <dbReference type="EMBL" id="PHK93349.1"/>
    </source>
</evidence>
<name>A0A2C7A5T8_9PROT</name>
<proteinExistence type="predicted"/>
<feature type="compositionally biased region" description="Gly residues" evidence="1">
    <location>
        <begin position="101"/>
        <end position="117"/>
    </location>
</feature>
<dbReference type="EMBL" id="PDNU01000051">
    <property type="protein sequence ID" value="PHK93349.1"/>
    <property type="molecule type" value="Genomic_DNA"/>
</dbReference>
<feature type="compositionally biased region" description="Low complexity" evidence="1">
    <location>
        <begin position="89"/>
        <end position="100"/>
    </location>
</feature>
<accession>A0A2C7A5T8</accession>
<dbReference type="Proteomes" id="UP000223527">
    <property type="component" value="Unassembled WGS sequence"/>
</dbReference>
<dbReference type="InterPro" id="IPR016181">
    <property type="entry name" value="Acyl_CoA_acyltransferase"/>
</dbReference>
<protein>
    <recommendedName>
        <fullName evidence="2">BioF2-like acetyltransferase domain-containing protein</fullName>
    </recommendedName>
</protein>
<evidence type="ECO:0000259" key="2">
    <source>
        <dbReference type="Pfam" id="PF13480"/>
    </source>
</evidence>
<organism evidence="3 4">
    <name type="scientific">Teichococcus rhizosphaerae</name>
    <dbReference type="NCBI Taxonomy" id="1335062"/>
    <lineage>
        <taxon>Bacteria</taxon>
        <taxon>Pseudomonadati</taxon>
        <taxon>Pseudomonadota</taxon>
        <taxon>Alphaproteobacteria</taxon>
        <taxon>Acetobacterales</taxon>
        <taxon>Roseomonadaceae</taxon>
        <taxon>Roseomonas</taxon>
    </lineage>
</organism>
<evidence type="ECO:0000256" key="1">
    <source>
        <dbReference type="SAM" id="MobiDB-lite"/>
    </source>
</evidence>
<dbReference type="InterPro" id="IPR038740">
    <property type="entry name" value="BioF2-like_GNAT_dom"/>
</dbReference>
<dbReference type="SUPFAM" id="SSF55729">
    <property type="entry name" value="Acyl-CoA N-acyltransferases (Nat)"/>
    <property type="match status" value="1"/>
</dbReference>
<comment type="caution">
    <text evidence="3">The sequence shown here is derived from an EMBL/GenBank/DDBJ whole genome shotgun (WGS) entry which is preliminary data.</text>
</comment>
<keyword evidence="4" id="KW-1185">Reference proteome</keyword>
<dbReference type="Gene3D" id="3.40.630.30">
    <property type="match status" value="1"/>
</dbReference>
<feature type="region of interest" description="Disordered" evidence="1">
    <location>
        <begin position="154"/>
        <end position="177"/>
    </location>
</feature>
<sequence length="550" mass="58180">MGGGGARAAGDEPRLLHRAAVVLHRAGALLPRPAGRLCLAGGRPARPRRPRLCRGLALRHRRGGLRLGRGVRAAGARPPPCPGGGGGAELHAAARQRAAPRGGGARHGGRHAGGAGAVGRQPVAHRPGRLPGLSGAARGGAPAPVCQRRGPLRAAGLPRRGRHPVMRPPEPSGARTVPDGVRIEILRDPGRLAALAPAWRALEAAAGASVFQSHGWISAWWHGGAAGAGFRLHLALAWNGGALLGVLPLVIRRHHGIRVLEWAAKDCTDYCDALLAPGRQHLVAPLWQAARRGGGFDIAYLSHLHPDGVLAREGGARLGLRPSRRSVASSSLALGAWRDGAAFQRSLGTGEQKNCRRRRRVLEREGPVRFREVRGAERAPVLEALWRMKREGMRDAGAASPLFGDDGAMLRSLAAALEARGCLRLFALEAGDRLVAVTLSIEEGRRLLDFACAYDRAFHRGSPGILCLVDEVCWAIEHGYAEVDFLCGDEAYKNRFASAHRRLGAMVHVRTPLGLAAAMLDSCGPLLARLRARAAAPFRSATSLPGALKA</sequence>
<feature type="domain" description="BioF2-like acetyltransferase" evidence="2">
    <location>
        <begin position="353"/>
        <end position="493"/>
    </location>
</feature>
<feature type="region of interest" description="Disordered" evidence="1">
    <location>
        <begin position="71"/>
        <end position="122"/>
    </location>
</feature>
<dbReference type="AlphaFoldDB" id="A0A2C7A5T8"/>
<dbReference type="OrthoDB" id="9808976at2"/>
<reference evidence="3 4" key="1">
    <citation type="submission" date="2017-10" db="EMBL/GenBank/DDBJ databases">
        <authorList>
            <person name="Banno H."/>
            <person name="Chua N.-H."/>
        </authorList>
    </citation>
    <scope>NUCLEOTIDE SEQUENCE [LARGE SCALE GENOMIC DNA]</scope>
    <source>
        <strain evidence="3 4">YW11</strain>
    </source>
</reference>